<dbReference type="RefSeq" id="XP_001581593.1">
    <property type="nucleotide sequence ID" value="XM_001581543.1"/>
</dbReference>
<dbReference type="InterPro" id="IPR008979">
    <property type="entry name" value="Galactose-bd-like_sf"/>
</dbReference>
<feature type="domain" description="F5/8 type C" evidence="2">
    <location>
        <begin position="71"/>
        <end position="184"/>
    </location>
</feature>
<sequence>MTENQNPPQTPDSKQPDQIASPNKARRHSSKDKVDFTTEIIEWDPEKPFHGIISRISEICMGNPYEKGIINITASSTLGNHPSQVIDYKWNSHWVSDNQPDQWIKFDFKQIKYQITGYSLKTYNYVADGNHLRSWSLQASANDTDWVDIDHQVSNSDLNGRSKIAFFKCKIPSNFRFCRLIQTGYSWCDSNMLALTNIEFYGQLTPDPSMSSI</sequence>
<evidence type="ECO:0000259" key="2">
    <source>
        <dbReference type="Pfam" id="PF00754"/>
    </source>
</evidence>
<evidence type="ECO:0000313" key="4">
    <source>
        <dbReference type="Proteomes" id="UP000001542"/>
    </source>
</evidence>
<reference evidence="3" key="2">
    <citation type="journal article" date="2007" name="Science">
        <title>Draft genome sequence of the sexually transmitted pathogen Trichomonas vaginalis.</title>
        <authorList>
            <person name="Carlton J.M."/>
            <person name="Hirt R.P."/>
            <person name="Silva J.C."/>
            <person name="Delcher A.L."/>
            <person name="Schatz M."/>
            <person name="Zhao Q."/>
            <person name="Wortman J.R."/>
            <person name="Bidwell S.L."/>
            <person name="Alsmark U.C.M."/>
            <person name="Besteiro S."/>
            <person name="Sicheritz-Ponten T."/>
            <person name="Noel C.J."/>
            <person name="Dacks J.B."/>
            <person name="Foster P.G."/>
            <person name="Simillion C."/>
            <person name="Van de Peer Y."/>
            <person name="Miranda-Saavedra D."/>
            <person name="Barton G.J."/>
            <person name="Westrop G.D."/>
            <person name="Mueller S."/>
            <person name="Dessi D."/>
            <person name="Fiori P.L."/>
            <person name="Ren Q."/>
            <person name="Paulsen I."/>
            <person name="Zhang H."/>
            <person name="Bastida-Corcuera F.D."/>
            <person name="Simoes-Barbosa A."/>
            <person name="Brown M.T."/>
            <person name="Hayes R.D."/>
            <person name="Mukherjee M."/>
            <person name="Okumura C.Y."/>
            <person name="Schneider R."/>
            <person name="Smith A.J."/>
            <person name="Vanacova S."/>
            <person name="Villalvazo M."/>
            <person name="Haas B.J."/>
            <person name="Pertea M."/>
            <person name="Feldblyum T.V."/>
            <person name="Utterback T.R."/>
            <person name="Shu C.L."/>
            <person name="Osoegawa K."/>
            <person name="de Jong P.J."/>
            <person name="Hrdy I."/>
            <person name="Horvathova L."/>
            <person name="Zubacova Z."/>
            <person name="Dolezal P."/>
            <person name="Malik S.B."/>
            <person name="Logsdon J.M. Jr."/>
            <person name="Henze K."/>
            <person name="Gupta A."/>
            <person name="Wang C.C."/>
            <person name="Dunne R.L."/>
            <person name="Upcroft J.A."/>
            <person name="Upcroft P."/>
            <person name="White O."/>
            <person name="Salzberg S.L."/>
            <person name="Tang P."/>
            <person name="Chiu C.-H."/>
            <person name="Lee Y.-S."/>
            <person name="Embley T.M."/>
            <person name="Coombs G.H."/>
            <person name="Mottram J.C."/>
            <person name="Tachezy J."/>
            <person name="Fraser-Liggett C.M."/>
            <person name="Johnson P.J."/>
        </authorList>
    </citation>
    <scope>NUCLEOTIDE SEQUENCE [LARGE SCALE GENOMIC DNA]</scope>
    <source>
        <strain evidence="3">G3</strain>
    </source>
</reference>
<proteinExistence type="predicted"/>
<evidence type="ECO:0000313" key="3">
    <source>
        <dbReference type="EMBL" id="EAY20607.1"/>
    </source>
</evidence>
<feature type="region of interest" description="Disordered" evidence="1">
    <location>
        <begin position="1"/>
        <end position="33"/>
    </location>
</feature>
<keyword evidence="4" id="KW-1185">Reference proteome</keyword>
<dbReference type="InterPro" id="IPR000421">
    <property type="entry name" value="FA58C"/>
</dbReference>
<feature type="compositionally biased region" description="Polar residues" evidence="1">
    <location>
        <begin position="1"/>
        <end position="21"/>
    </location>
</feature>
<dbReference type="AlphaFoldDB" id="A2DFY0"/>
<organism evidence="3 4">
    <name type="scientific">Trichomonas vaginalis (strain ATCC PRA-98 / G3)</name>
    <dbReference type="NCBI Taxonomy" id="412133"/>
    <lineage>
        <taxon>Eukaryota</taxon>
        <taxon>Metamonada</taxon>
        <taxon>Parabasalia</taxon>
        <taxon>Trichomonadida</taxon>
        <taxon>Trichomonadidae</taxon>
        <taxon>Trichomonas</taxon>
    </lineage>
</organism>
<dbReference type="Proteomes" id="UP000001542">
    <property type="component" value="Unassembled WGS sequence"/>
</dbReference>
<dbReference type="Pfam" id="PF00754">
    <property type="entry name" value="F5_F8_type_C"/>
    <property type="match status" value="1"/>
</dbReference>
<name>A2DFY0_TRIV3</name>
<accession>A2DFY0</accession>
<protein>
    <submittedName>
        <fullName evidence="3">F5/8 type C domain containing protein</fullName>
    </submittedName>
</protein>
<dbReference type="Gene3D" id="2.60.120.260">
    <property type="entry name" value="Galactose-binding domain-like"/>
    <property type="match status" value="1"/>
</dbReference>
<dbReference type="EMBL" id="DS113196">
    <property type="protein sequence ID" value="EAY20607.1"/>
    <property type="molecule type" value="Genomic_DNA"/>
</dbReference>
<evidence type="ECO:0000256" key="1">
    <source>
        <dbReference type="SAM" id="MobiDB-lite"/>
    </source>
</evidence>
<dbReference type="OrthoDB" id="10266865at2759"/>
<dbReference type="SUPFAM" id="SSF49785">
    <property type="entry name" value="Galactose-binding domain-like"/>
    <property type="match status" value="1"/>
</dbReference>
<reference evidence="3" key="1">
    <citation type="submission" date="2006-10" db="EMBL/GenBank/DDBJ databases">
        <authorList>
            <person name="Amadeo P."/>
            <person name="Zhao Q."/>
            <person name="Wortman J."/>
            <person name="Fraser-Liggett C."/>
            <person name="Carlton J."/>
        </authorList>
    </citation>
    <scope>NUCLEOTIDE SEQUENCE</scope>
    <source>
        <strain evidence="3">G3</strain>
    </source>
</reference>
<dbReference type="InParanoid" id="A2DFY0"/>
<dbReference type="SMR" id="A2DFY0"/>
<dbReference type="KEGG" id="tva:5466145"/>
<dbReference type="VEuPathDB" id="TrichDB:TVAG_163030"/>
<gene>
    <name evidence="3" type="ORF">TVAG_163030</name>
</gene>
<dbReference type="VEuPathDB" id="TrichDB:TVAGG3_0950840"/>